<accession>A0A7H4PIG4</accession>
<feature type="transmembrane region" description="Helical" evidence="8">
    <location>
        <begin position="104"/>
        <end position="126"/>
    </location>
</feature>
<keyword evidence="4" id="KW-0997">Cell inner membrane</keyword>
<evidence type="ECO:0000256" key="1">
    <source>
        <dbReference type="ARBA" id="ARBA00004429"/>
    </source>
</evidence>
<sequence>MGKCKKIMKVAYTLICASVLFFVFSCLLSIPAGYIETARHQGVTILSALSMMPGSPAWLAITGIIVAVVAMSKSFLGTYFGVIEGASEIVKTSLAQAGIRKSRAFNRAMSILLVSTLTFVVCFINPNAISMIYAVSGPLIAMILFIMPTLSTYLIPALKPYRSVGSFITLVVGLLCVSVMFFS</sequence>
<keyword evidence="3" id="KW-1003">Cell membrane</keyword>
<dbReference type="PROSITE" id="PS51257">
    <property type="entry name" value="PROKAR_LIPOPROTEIN"/>
    <property type="match status" value="1"/>
</dbReference>
<dbReference type="AlphaFoldDB" id="A0A7H4PIG4"/>
<feature type="transmembrane region" description="Helical" evidence="8">
    <location>
        <begin position="132"/>
        <end position="155"/>
    </location>
</feature>
<organism evidence="9 10">
    <name type="scientific">Klebsiella michiganensis</name>
    <dbReference type="NCBI Taxonomy" id="1134687"/>
    <lineage>
        <taxon>Bacteria</taxon>
        <taxon>Pseudomonadati</taxon>
        <taxon>Pseudomonadota</taxon>
        <taxon>Gammaproteobacteria</taxon>
        <taxon>Enterobacterales</taxon>
        <taxon>Enterobacteriaceae</taxon>
        <taxon>Klebsiella/Raoultella group</taxon>
        <taxon>Klebsiella</taxon>
    </lineage>
</organism>
<keyword evidence="5 8" id="KW-0812">Transmembrane</keyword>
<dbReference type="GO" id="GO:0005886">
    <property type="term" value="C:plasma membrane"/>
    <property type="evidence" value="ECO:0007669"/>
    <property type="project" value="UniProtKB-SubCell"/>
</dbReference>
<protein>
    <submittedName>
        <fullName evidence="9">Putative transport protein</fullName>
    </submittedName>
</protein>
<feature type="transmembrane region" description="Helical" evidence="8">
    <location>
        <begin position="164"/>
        <end position="182"/>
    </location>
</feature>
<dbReference type="GO" id="GO:0003333">
    <property type="term" value="P:amino acid transmembrane transport"/>
    <property type="evidence" value="ECO:0007669"/>
    <property type="project" value="InterPro"/>
</dbReference>
<evidence type="ECO:0000313" key="9">
    <source>
        <dbReference type="EMBL" id="STW72391.1"/>
    </source>
</evidence>
<comment type="caution">
    <text evidence="9">The sequence shown here is derived from an EMBL/GenBank/DDBJ whole genome shotgun (WGS) entry which is preliminary data.</text>
</comment>
<dbReference type="EMBL" id="UGMS01000002">
    <property type="protein sequence ID" value="STW72391.1"/>
    <property type="molecule type" value="Genomic_DNA"/>
</dbReference>
<dbReference type="PANTHER" id="PTHR35334">
    <property type="entry name" value="SERINE TRANSPORTER"/>
    <property type="match status" value="1"/>
</dbReference>
<proteinExistence type="predicted"/>
<evidence type="ECO:0000256" key="2">
    <source>
        <dbReference type="ARBA" id="ARBA00022448"/>
    </source>
</evidence>
<evidence type="ECO:0000256" key="5">
    <source>
        <dbReference type="ARBA" id="ARBA00022692"/>
    </source>
</evidence>
<evidence type="ECO:0000256" key="7">
    <source>
        <dbReference type="ARBA" id="ARBA00023136"/>
    </source>
</evidence>
<keyword evidence="6 8" id="KW-1133">Transmembrane helix</keyword>
<evidence type="ECO:0000313" key="10">
    <source>
        <dbReference type="Proteomes" id="UP000254863"/>
    </source>
</evidence>
<evidence type="ECO:0000256" key="4">
    <source>
        <dbReference type="ARBA" id="ARBA00022519"/>
    </source>
</evidence>
<keyword evidence="7 8" id="KW-0472">Membrane</keyword>
<evidence type="ECO:0000256" key="6">
    <source>
        <dbReference type="ARBA" id="ARBA00022989"/>
    </source>
</evidence>
<dbReference type="InterPro" id="IPR018227">
    <property type="entry name" value="Amino_acid_transport_2"/>
</dbReference>
<comment type="subcellular location">
    <subcellularLocation>
        <location evidence="1">Cell inner membrane</location>
        <topology evidence="1">Multi-pass membrane protein</topology>
    </subcellularLocation>
</comment>
<reference evidence="9 10" key="1">
    <citation type="submission" date="2018-06" db="EMBL/GenBank/DDBJ databases">
        <authorList>
            <consortium name="Pathogen Informatics"/>
            <person name="Doyle S."/>
        </authorList>
    </citation>
    <scope>NUCLEOTIDE SEQUENCE [LARGE SCALE GENOMIC DNA]</scope>
    <source>
        <strain evidence="9 10">NCTC11685</strain>
    </source>
</reference>
<evidence type="ECO:0000256" key="3">
    <source>
        <dbReference type="ARBA" id="ARBA00022475"/>
    </source>
</evidence>
<dbReference type="Proteomes" id="UP000254863">
    <property type="component" value="Unassembled WGS sequence"/>
</dbReference>
<dbReference type="PANTHER" id="PTHR35334:SF3">
    <property type="entry name" value="INNER MEMBRANE TRANSPORT PROTEIN YQEG"/>
    <property type="match status" value="1"/>
</dbReference>
<feature type="transmembrane region" description="Helical" evidence="8">
    <location>
        <begin position="12"/>
        <end position="35"/>
    </location>
</feature>
<evidence type="ECO:0000256" key="8">
    <source>
        <dbReference type="SAM" id="Phobius"/>
    </source>
</evidence>
<gene>
    <name evidence="9" type="primary">yqeG_1</name>
    <name evidence="9" type="ORF">NCTC11685_05478</name>
</gene>
<feature type="transmembrane region" description="Helical" evidence="8">
    <location>
        <begin position="55"/>
        <end position="83"/>
    </location>
</feature>
<keyword evidence="2" id="KW-0813">Transport</keyword>
<name>A0A7H4PIG4_9ENTR</name>